<keyword evidence="4" id="KW-1185">Reference proteome</keyword>
<evidence type="ECO:0000256" key="2">
    <source>
        <dbReference type="SAM" id="Phobius"/>
    </source>
</evidence>
<accession>A0AAD5E814</accession>
<keyword evidence="2" id="KW-0812">Transmembrane</keyword>
<evidence type="ECO:0000256" key="1">
    <source>
        <dbReference type="SAM" id="MobiDB-lite"/>
    </source>
</evidence>
<evidence type="ECO:0000313" key="4">
    <source>
        <dbReference type="Proteomes" id="UP001206595"/>
    </source>
</evidence>
<feature type="transmembrane region" description="Helical" evidence="2">
    <location>
        <begin position="88"/>
        <end position="107"/>
    </location>
</feature>
<reference evidence="3" key="1">
    <citation type="submission" date="2021-06" db="EMBL/GenBank/DDBJ databases">
        <authorList>
            <consortium name="DOE Joint Genome Institute"/>
            <person name="Mondo S.J."/>
            <person name="Amses K.R."/>
            <person name="Simmons D.R."/>
            <person name="Longcore J.E."/>
            <person name="Seto K."/>
            <person name="Alves G.H."/>
            <person name="Bonds A.E."/>
            <person name="Quandt C.A."/>
            <person name="Davis W.J."/>
            <person name="Chang Y."/>
            <person name="Letcher P.M."/>
            <person name="Powell M.J."/>
            <person name="Kuo A."/>
            <person name="Labutti K."/>
            <person name="Pangilinan J."/>
            <person name="Andreopoulos W."/>
            <person name="Tritt A."/>
            <person name="Riley R."/>
            <person name="Hundley H."/>
            <person name="Johnson J."/>
            <person name="Lipzen A."/>
            <person name="Barry K."/>
            <person name="Berbee M.L."/>
            <person name="Buchler N.E."/>
            <person name="Grigoriev I.V."/>
            <person name="Spatafora J.W."/>
            <person name="Stajich J.E."/>
            <person name="James T.Y."/>
        </authorList>
    </citation>
    <scope>NUCLEOTIDE SEQUENCE</scope>
    <source>
        <strain evidence="3">AG</strain>
    </source>
</reference>
<name>A0AAD5E814_UMBRA</name>
<proteinExistence type="predicted"/>
<dbReference type="GeneID" id="75914960"/>
<feature type="transmembrane region" description="Helical" evidence="2">
    <location>
        <begin position="50"/>
        <end position="76"/>
    </location>
</feature>
<reference evidence="3" key="2">
    <citation type="journal article" date="2022" name="Proc. Natl. Acad. Sci. U.S.A.">
        <title>Diploid-dominant life cycles characterize the early evolution of Fungi.</title>
        <authorList>
            <person name="Amses K.R."/>
            <person name="Simmons D.R."/>
            <person name="Longcore J.E."/>
            <person name="Mondo S.J."/>
            <person name="Seto K."/>
            <person name="Jeronimo G.H."/>
            <person name="Bonds A.E."/>
            <person name="Quandt C.A."/>
            <person name="Davis W.J."/>
            <person name="Chang Y."/>
            <person name="Federici B.A."/>
            <person name="Kuo A."/>
            <person name="LaButti K."/>
            <person name="Pangilinan J."/>
            <person name="Andreopoulos W."/>
            <person name="Tritt A."/>
            <person name="Riley R."/>
            <person name="Hundley H."/>
            <person name="Johnson J."/>
            <person name="Lipzen A."/>
            <person name="Barry K."/>
            <person name="Lang B.F."/>
            <person name="Cuomo C.A."/>
            <person name="Buchler N.E."/>
            <person name="Grigoriev I.V."/>
            <person name="Spatafora J.W."/>
            <person name="Stajich J.E."/>
            <person name="James T.Y."/>
        </authorList>
    </citation>
    <scope>NUCLEOTIDE SEQUENCE</scope>
    <source>
        <strain evidence="3">AG</strain>
    </source>
</reference>
<dbReference type="RefSeq" id="XP_051444025.1">
    <property type="nucleotide sequence ID" value="XM_051589615.1"/>
</dbReference>
<dbReference type="Proteomes" id="UP001206595">
    <property type="component" value="Unassembled WGS sequence"/>
</dbReference>
<keyword evidence="2" id="KW-1133">Transmembrane helix</keyword>
<gene>
    <name evidence="3" type="ORF">K450DRAFT_244595</name>
</gene>
<dbReference type="EMBL" id="MU620924">
    <property type="protein sequence ID" value="KAI8579021.1"/>
    <property type="molecule type" value="Genomic_DNA"/>
</dbReference>
<feature type="region of interest" description="Disordered" evidence="1">
    <location>
        <begin position="148"/>
        <end position="171"/>
    </location>
</feature>
<sequence>MSFFPKDIFSVAAAGYLTMLAVPQLAFPEMALGTWGPDARSESQSATEEVLARTVGVCQLTLALILLVSTGTLPVTKDGRKPATQKPVMVIASIYFAIQAAFAMTTASNPPLGGKGHQFTATALINGGIAMFGFASLLFNTDQHKLNENADRSKPSVGGYPFKSVESEKSK</sequence>
<keyword evidence="2" id="KW-0472">Membrane</keyword>
<evidence type="ECO:0000313" key="3">
    <source>
        <dbReference type="EMBL" id="KAI8579021.1"/>
    </source>
</evidence>
<organism evidence="3 4">
    <name type="scientific">Umbelopsis ramanniana AG</name>
    <dbReference type="NCBI Taxonomy" id="1314678"/>
    <lineage>
        <taxon>Eukaryota</taxon>
        <taxon>Fungi</taxon>
        <taxon>Fungi incertae sedis</taxon>
        <taxon>Mucoromycota</taxon>
        <taxon>Mucoromycotina</taxon>
        <taxon>Umbelopsidomycetes</taxon>
        <taxon>Umbelopsidales</taxon>
        <taxon>Umbelopsidaceae</taxon>
        <taxon>Umbelopsis</taxon>
    </lineage>
</organism>
<dbReference type="PANTHER" id="PTHR39605:SF1">
    <property type="entry name" value="MAJOR FACILITATOR SUPERFAMILY (MFS) PROFILE DOMAIN-CONTAINING PROTEIN"/>
    <property type="match status" value="1"/>
</dbReference>
<protein>
    <submittedName>
        <fullName evidence="3">Uncharacterized protein</fullName>
    </submittedName>
</protein>
<dbReference type="PANTHER" id="PTHR39605">
    <property type="entry name" value="MAJOR FACILITATOR SUPERFAMILY (MFS) PROFILE DOMAIN-CONTAINING PROTEIN"/>
    <property type="match status" value="1"/>
</dbReference>
<feature type="transmembrane region" description="Helical" evidence="2">
    <location>
        <begin position="119"/>
        <end position="139"/>
    </location>
</feature>
<comment type="caution">
    <text evidence="3">The sequence shown here is derived from an EMBL/GenBank/DDBJ whole genome shotgun (WGS) entry which is preliminary data.</text>
</comment>
<dbReference type="AlphaFoldDB" id="A0AAD5E814"/>